<proteinExistence type="predicted"/>
<dbReference type="AlphaFoldDB" id="A0AAN7PIP9"/>
<accession>A0AAN7PIP9</accession>
<feature type="chain" id="PRO_5043019489" description="CREG-like beta-barrel domain-containing protein" evidence="1">
    <location>
        <begin position="20"/>
        <end position="212"/>
    </location>
</feature>
<evidence type="ECO:0000313" key="3">
    <source>
        <dbReference type="EMBL" id="KAK4881361.1"/>
    </source>
</evidence>
<dbReference type="PANTHER" id="PTHR13343">
    <property type="entry name" value="CREG1 PROTEIN"/>
    <property type="match status" value="1"/>
</dbReference>
<gene>
    <name evidence="3" type="ORF">RN001_004680</name>
</gene>
<dbReference type="GO" id="GO:0005737">
    <property type="term" value="C:cytoplasm"/>
    <property type="evidence" value="ECO:0007669"/>
    <property type="project" value="UniProtKB-ARBA"/>
</dbReference>
<evidence type="ECO:0000256" key="1">
    <source>
        <dbReference type="SAM" id="SignalP"/>
    </source>
</evidence>
<feature type="domain" description="CREG-like beta-barrel" evidence="2">
    <location>
        <begin position="28"/>
        <end position="196"/>
    </location>
</feature>
<evidence type="ECO:0000313" key="4">
    <source>
        <dbReference type="Proteomes" id="UP001353858"/>
    </source>
</evidence>
<name>A0AAN7PIP9_9COLE</name>
<dbReference type="SUPFAM" id="SSF50475">
    <property type="entry name" value="FMN-binding split barrel"/>
    <property type="match status" value="1"/>
</dbReference>
<comment type="caution">
    <text evidence="3">The sequence shown here is derived from an EMBL/GenBank/DDBJ whole genome shotgun (WGS) entry which is preliminary data.</text>
</comment>
<protein>
    <recommendedName>
        <fullName evidence="2">CREG-like beta-barrel domain-containing protein</fullName>
    </recommendedName>
</protein>
<organism evidence="3 4">
    <name type="scientific">Aquatica leii</name>
    <dbReference type="NCBI Taxonomy" id="1421715"/>
    <lineage>
        <taxon>Eukaryota</taxon>
        <taxon>Metazoa</taxon>
        <taxon>Ecdysozoa</taxon>
        <taxon>Arthropoda</taxon>
        <taxon>Hexapoda</taxon>
        <taxon>Insecta</taxon>
        <taxon>Pterygota</taxon>
        <taxon>Neoptera</taxon>
        <taxon>Endopterygota</taxon>
        <taxon>Coleoptera</taxon>
        <taxon>Polyphaga</taxon>
        <taxon>Elateriformia</taxon>
        <taxon>Elateroidea</taxon>
        <taxon>Lampyridae</taxon>
        <taxon>Luciolinae</taxon>
        <taxon>Aquatica</taxon>
    </lineage>
</organism>
<keyword evidence="4" id="KW-1185">Reference proteome</keyword>
<sequence length="212" mass="24620">MYYIKLIFFTFTLTAIVNGLSIIEVNPPNPEQAALMARYIIHNVGWVVVSSISVMPEIPSYPYNTILEMCDGNNEKGNGIPYLYVTIFDPFHTNTLENNKCTLLATLATTDWCKEQQYEEEDPRCARVMLSGRFVKMDNSTEEYQSALNNMHRRHPKTKYWPEAHHWYVAKIDIDLVTLFDAFGGLKTIDVKEYLKANEYEHLNEIYSNPIY</sequence>
<dbReference type="InterPro" id="IPR012349">
    <property type="entry name" value="Split_barrel_FMN-bd"/>
</dbReference>
<dbReference type="GO" id="GO:0005615">
    <property type="term" value="C:extracellular space"/>
    <property type="evidence" value="ECO:0007669"/>
    <property type="project" value="TreeGrafter"/>
</dbReference>
<evidence type="ECO:0000259" key="2">
    <source>
        <dbReference type="Pfam" id="PF13883"/>
    </source>
</evidence>
<reference evidence="4" key="1">
    <citation type="submission" date="2023-01" db="EMBL/GenBank/DDBJ databases">
        <title>Key to firefly adult light organ development and bioluminescence: homeobox transcription factors regulate luciferase expression and transportation to peroxisome.</title>
        <authorList>
            <person name="Fu X."/>
        </authorList>
    </citation>
    <scope>NUCLEOTIDE SEQUENCE [LARGE SCALE GENOMIC DNA]</scope>
</reference>
<dbReference type="EMBL" id="JARPUR010000002">
    <property type="protein sequence ID" value="KAK4881361.1"/>
    <property type="molecule type" value="Genomic_DNA"/>
</dbReference>
<dbReference type="Gene3D" id="2.30.110.10">
    <property type="entry name" value="Electron Transport, Fmn-binding Protein, Chain A"/>
    <property type="match status" value="1"/>
</dbReference>
<dbReference type="Proteomes" id="UP001353858">
    <property type="component" value="Unassembled WGS sequence"/>
</dbReference>
<feature type="signal peptide" evidence="1">
    <location>
        <begin position="1"/>
        <end position="19"/>
    </location>
</feature>
<dbReference type="PANTHER" id="PTHR13343:SF17">
    <property type="entry name" value="CELLULAR REPRESSOR OF E1A-STIMULATED GENES, ISOFORM A"/>
    <property type="match status" value="1"/>
</dbReference>
<dbReference type="InterPro" id="IPR055343">
    <property type="entry name" value="CREG_beta-barrel"/>
</dbReference>
<keyword evidence="1" id="KW-0732">Signal</keyword>
<dbReference type="Pfam" id="PF13883">
    <property type="entry name" value="CREG_beta-barrel"/>
    <property type="match status" value="1"/>
</dbReference>